<dbReference type="KEGG" id="plig:NAG76_05925"/>
<dbReference type="Pfam" id="PF01547">
    <property type="entry name" value="SBP_bac_1"/>
    <property type="match status" value="1"/>
</dbReference>
<dbReference type="InterPro" id="IPR006059">
    <property type="entry name" value="SBP"/>
</dbReference>
<dbReference type="PANTHER" id="PTHR43649">
    <property type="entry name" value="ARABINOSE-BINDING PROTEIN-RELATED"/>
    <property type="match status" value="1"/>
</dbReference>
<dbReference type="EMBL" id="CP097899">
    <property type="protein sequence ID" value="URN95782.1"/>
    <property type="molecule type" value="Genomic_DNA"/>
</dbReference>
<gene>
    <name evidence="1" type="ORF">NAG76_05925</name>
</gene>
<sequence>MRGQRARFLWIVLVGVVVSLLTGCSSSQFPIQEEEILLNQNLPGLQNMNSEEELYPLGVEPLHFSFYAHYSYYTMPQWGADPSSKWIQDNLKINIRSISANGNAKFTLRQMIASNQLPDIVWGERDFDLGQLQAEGLLVPLDEYIEKYPNLKYWAGEKVLDLLRASDGKIYYFPNYYTNKPYGNAGYVLNKKIYRELGSPKLETTDDLYMYLIKVKESYPGVVPFETGLAKEGHGIDQLFSAFKEDNLGFTRLYGVPKENRMTSIYLDKEFRESALFVAKLMREGLMPAGAMIQTEDQVSEKLMRGNVAIYASANPMLDAMQADAELRKLNKDDGYMFIEPIYKQGLDRSKIFPGTYNILGWNVTAITKNAKNPEAVFAMLDWMTGPEGSAVQMWGPPGDEGYWNGFKEDGITPNFTTRYGSDPEQLTEIQAVSNQLIWVGNTAYLDKIKSDYEQTLPLEQRNWATYWQQNITWKSQGDATAFINVRPASNSEEGYIMRELEEIWLEAREDALFGQTDEEVLTILDEAHISSMEVGFQKYLDYITNRWHENMRVLNNE</sequence>
<protein>
    <submittedName>
        <fullName evidence="1">Extracellular solute-binding protein</fullName>
    </submittedName>
</protein>
<dbReference type="PANTHER" id="PTHR43649:SF17">
    <property type="entry name" value="ABC TRANSPORTER SOLUTE BINDING PROTEIN-SUGAR TRANSPORT"/>
    <property type="match status" value="1"/>
</dbReference>
<accession>A0A9J6ZI12</accession>
<reference evidence="1" key="1">
    <citation type="submission" date="2022-05" db="EMBL/GenBank/DDBJ databases">
        <title>Novel bacterial taxa in a minimal lignocellulolytic consortium and its capacity to transform plastics disclosed by genome-resolved metagenomics.</title>
        <authorList>
            <person name="Rodriguez C.A.D."/>
            <person name="Diaz-Garcia L."/>
            <person name="Herrera K."/>
            <person name="Tarazona N.A."/>
            <person name="Sproer C."/>
            <person name="Overmann J."/>
            <person name="Jimenez D.J."/>
        </authorList>
    </citation>
    <scope>NUCLEOTIDE SEQUENCE</scope>
    <source>
        <strain evidence="1">MAG5</strain>
    </source>
</reference>
<dbReference type="PROSITE" id="PS51257">
    <property type="entry name" value="PROKAR_LIPOPROTEIN"/>
    <property type="match status" value="1"/>
</dbReference>
<dbReference type="Gene3D" id="3.40.190.10">
    <property type="entry name" value="Periplasmic binding protein-like II"/>
    <property type="match status" value="2"/>
</dbReference>
<proteinExistence type="predicted"/>
<dbReference type="SUPFAM" id="SSF53850">
    <property type="entry name" value="Periplasmic binding protein-like II"/>
    <property type="match status" value="1"/>
</dbReference>
<dbReference type="InterPro" id="IPR050490">
    <property type="entry name" value="Bact_solute-bd_prot1"/>
</dbReference>
<evidence type="ECO:0000313" key="2">
    <source>
        <dbReference type="Proteomes" id="UP001056756"/>
    </source>
</evidence>
<organism evidence="1 2">
    <name type="scientific">Candidatus Pristimantibacillus lignocellulolyticus</name>
    <dbReference type="NCBI Taxonomy" id="2994561"/>
    <lineage>
        <taxon>Bacteria</taxon>
        <taxon>Bacillati</taxon>
        <taxon>Bacillota</taxon>
        <taxon>Bacilli</taxon>
        <taxon>Bacillales</taxon>
        <taxon>Paenibacillaceae</taxon>
        <taxon>Candidatus Pristimantibacillus</taxon>
    </lineage>
</organism>
<dbReference type="Proteomes" id="UP001056756">
    <property type="component" value="Chromosome"/>
</dbReference>
<dbReference type="AlphaFoldDB" id="A0A9J6ZI12"/>
<evidence type="ECO:0000313" key="1">
    <source>
        <dbReference type="EMBL" id="URN95782.1"/>
    </source>
</evidence>
<name>A0A9J6ZI12_9BACL</name>